<protein>
    <submittedName>
        <fullName evidence="2">Uncharacterized protein</fullName>
    </submittedName>
</protein>
<proteinExistence type="predicted"/>
<dbReference type="AlphaFoldDB" id="A0A8H4A253"/>
<dbReference type="Proteomes" id="UP000439903">
    <property type="component" value="Unassembled WGS sequence"/>
</dbReference>
<organism evidence="2 3">
    <name type="scientific">Gigaspora margarita</name>
    <dbReference type="NCBI Taxonomy" id="4874"/>
    <lineage>
        <taxon>Eukaryota</taxon>
        <taxon>Fungi</taxon>
        <taxon>Fungi incertae sedis</taxon>
        <taxon>Mucoromycota</taxon>
        <taxon>Glomeromycotina</taxon>
        <taxon>Glomeromycetes</taxon>
        <taxon>Diversisporales</taxon>
        <taxon>Gigasporaceae</taxon>
        <taxon>Gigaspora</taxon>
    </lineage>
</organism>
<gene>
    <name evidence="2" type="ORF">F8M41_010720</name>
</gene>
<name>A0A8H4A253_GIGMA</name>
<keyword evidence="3" id="KW-1185">Reference proteome</keyword>
<evidence type="ECO:0000256" key="1">
    <source>
        <dbReference type="SAM" id="Coils"/>
    </source>
</evidence>
<reference evidence="2 3" key="1">
    <citation type="journal article" date="2019" name="Environ. Microbiol.">
        <title>At the nexus of three kingdoms: the genome of the mycorrhizal fungus Gigaspora margarita provides insights into plant, endobacterial and fungal interactions.</title>
        <authorList>
            <person name="Venice F."/>
            <person name="Ghignone S."/>
            <person name="Salvioli di Fossalunga A."/>
            <person name="Amselem J."/>
            <person name="Novero M."/>
            <person name="Xianan X."/>
            <person name="Sedzielewska Toro K."/>
            <person name="Morin E."/>
            <person name="Lipzen A."/>
            <person name="Grigoriev I.V."/>
            <person name="Henrissat B."/>
            <person name="Martin F.M."/>
            <person name="Bonfante P."/>
        </authorList>
    </citation>
    <scope>NUCLEOTIDE SEQUENCE [LARGE SCALE GENOMIC DNA]</scope>
    <source>
        <strain evidence="2 3">BEG34</strain>
    </source>
</reference>
<dbReference type="EMBL" id="WTPW01002219">
    <property type="protein sequence ID" value="KAF0391975.1"/>
    <property type="molecule type" value="Genomic_DNA"/>
</dbReference>
<evidence type="ECO:0000313" key="3">
    <source>
        <dbReference type="Proteomes" id="UP000439903"/>
    </source>
</evidence>
<keyword evidence="1" id="KW-0175">Coiled coil</keyword>
<dbReference type="OrthoDB" id="18959at2759"/>
<comment type="caution">
    <text evidence="2">The sequence shown here is derived from an EMBL/GenBank/DDBJ whole genome shotgun (WGS) entry which is preliminary data.</text>
</comment>
<accession>A0A8H4A253</accession>
<sequence length="113" mass="13371">MESTDDACTKKITVEDAKRILNEQTTYLQKINTEIQEYTSNINDLRFECENLEKENEELSKERELYESQAVKSVSKMNNRSLQETCRSYRSSIILYCQLMDIELPDPKDQFKD</sequence>
<evidence type="ECO:0000313" key="2">
    <source>
        <dbReference type="EMBL" id="KAF0391975.1"/>
    </source>
</evidence>
<feature type="coiled-coil region" evidence="1">
    <location>
        <begin position="28"/>
        <end position="69"/>
    </location>
</feature>